<dbReference type="KEGG" id="mej:Q7A_2738"/>
<gene>
    <name evidence="1" type="ordered locus">Q7A_2738</name>
</gene>
<dbReference type="SUPFAM" id="SSF50891">
    <property type="entry name" value="Cyclophilin-like"/>
    <property type="match status" value="1"/>
</dbReference>
<dbReference type="Gene3D" id="2.40.100.10">
    <property type="entry name" value="Cyclophilin-like"/>
    <property type="match status" value="1"/>
</dbReference>
<dbReference type="GO" id="GO:0004039">
    <property type="term" value="F:allophanate hydrolase activity"/>
    <property type="evidence" value="ECO:0007669"/>
    <property type="project" value="UniProtKB-EC"/>
</dbReference>
<evidence type="ECO:0000313" key="1">
    <source>
        <dbReference type="EMBL" id="AFI85524.1"/>
    </source>
</evidence>
<dbReference type="EC" id="3.5.1.54" evidence="1"/>
<dbReference type="InterPro" id="IPR010016">
    <property type="entry name" value="PxpB"/>
</dbReference>
<dbReference type="AlphaFoldDB" id="I1XMA5"/>
<dbReference type="PANTHER" id="PTHR34698">
    <property type="entry name" value="5-OXOPROLINASE SUBUNIT B"/>
    <property type="match status" value="1"/>
</dbReference>
<dbReference type="Gene3D" id="3.30.1360.40">
    <property type="match status" value="1"/>
</dbReference>
<dbReference type="eggNOG" id="COG2049">
    <property type="taxonomic scope" value="Bacteria"/>
</dbReference>
<dbReference type="PANTHER" id="PTHR34698:SF2">
    <property type="entry name" value="5-OXOPROLINASE SUBUNIT B"/>
    <property type="match status" value="1"/>
</dbReference>
<keyword evidence="1" id="KW-0378">Hydrolase</keyword>
<dbReference type="NCBIfam" id="TIGR00370">
    <property type="entry name" value="5-oxoprolinase subunit PxpB"/>
    <property type="match status" value="1"/>
</dbReference>
<dbReference type="Pfam" id="PF02682">
    <property type="entry name" value="CT_C_D"/>
    <property type="match status" value="1"/>
</dbReference>
<dbReference type="OrthoDB" id="9778567at2"/>
<evidence type="ECO:0000313" key="2">
    <source>
        <dbReference type="Proteomes" id="UP000009144"/>
    </source>
</evidence>
<sequence length="230" mass="25805">MKLEFHIEHAGPDAVLIRFGDQLNTDLVPIIRAATKRLQKEFQEEIRGLVPSYTTLMLCYDPRKNDFPSIQHKIQQHLANLNISPTEMGKLVEIPVWYHPEVGPDLQHVAEYHQISIDDVIHRHSETIYQIFAIGFAPGFAYMGNVSDQLATPRLKTPRPHVAAGSVAIADQQTAVYPISTPGGWNILGRTTMKMFDRNSPKLCPVRPGDRVKFVSVSKAEFLLAGGQIE</sequence>
<dbReference type="PATRIC" id="fig|754476.3.peg.2686"/>
<proteinExistence type="predicted"/>
<dbReference type="SMART" id="SM00796">
    <property type="entry name" value="AHS1"/>
    <property type="match status" value="1"/>
</dbReference>
<reference evidence="1 2" key="2">
    <citation type="journal article" date="2013" name="Int. J. Syst. Evol. Microbiol.">
        <title>Methylophaga nitratireducenticrescens sp. nov. and Methylophaga frappieri sp. nov., isolated from the biofilm of the methanol-fed denitrification system treating the seawater at the Montreal Biodome.</title>
        <authorList>
            <person name="Villeneuve C."/>
            <person name="Martineau C."/>
            <person name="Mauffrey F."/>
            <person name="Villemur R."/>
        </authorList>
    </citation>
    <scope>NUCLEOTIDE SEQUENCE [LARGE SCALE GENOMIC DNA]</scope>
    <source>
        <strain evidence="1 2">JAM1</strain>
    </source>
</reference>
<dbReference type="InterPro" id="IPR029000">
    <property type="entry name" value="Cyclophilin-like_dom_sf"/>
</dbReference>
<protein>
    <submittedName>
        <fullName evidence="1">Allophanate hydrolase 2 subunit 1</fullName>
        <ecNumber evidence="1">3.5.1.54</ecNumber>
    </submittedName>
</protein>
<accession>I1XMA5</accession>
<dbReference type="STRING" id="754476.Q7A_2738"/>
<dbReference type="Proteomes" id="UP000009144">
    <property type="component" value="Chromosome"/>
</dbReference>
<keyword evidence="2" id="KW-1185">Reference proteome</keyword>
<dbReference type="RefSeq" id="WP_014707885.1">
    <property type="nucleotide sequence ID" value="NC_017857.3"/>
</dbReference>
<dbReference type="HOGENOM" id="CLU_020207_1_1_6"/>
<dbReference type="InterPro" id="IPR003833">
    <property type="entry name" value="CT_C_D"/>
</dbReference>
<dbReference type="SUPFAM" id="SSF160467">
    <property type="entry name" value="PH0987 N-terminal domain-like"/>
    <property type="match status" value="1"/>
</dbReference>
<dbReference type="EMBL" id="CP003390">
    <property type="protein sequence ID" value="AFI85524.1"/>
    <property type="molecule type" value="Genomic_DNA"/>
</dbReference>
<organism evidence="1 2">
    <name type="scientific">Methylophaga nitratireducenticrescens</name>
    <dbReference type="NCBI Taxonomy" id="754476"/>
    <lineage>
        <taxon>Bacteria</taxon>
        <taxon>Pseudomonadati</taxon>
        <taxon>Pseudomonadota</taxon>
        <taxon>Gammaproteobacteria</taxon>
        <taxon>Thiotrichales</taxon>
        <taxon>Piscirickettsiaceae</taxon>
        <taxon>Methylophaga</taxon>
    </lineage>
</organism>
<name>I1XMA5_METNJ</name>
<reference evidence="1 2" key="1">
    <citation type="journal article" date="2012" name="J. Bacteriol.">
        <title>Complete genome sequences of Methylophaga sp. strain JAM1 and Methylophaga sp. strain JAM7.</title>
        <authorList>
            <person name="Villeneuve C."/>
            <person name="Martineau C."/>
            <person name="Mauffrey F."/>
            <person name="Villemur R."/>
        </authorList>
    </citation>
    <scope>NUCLEOTIDE SEQUENCE [LARGE SCALE GENOMIC DNA]</scope>
    <source>
        <strain evidence="1 2">JAM1</strain>
    </source>
</reference>